<proteinExistence type="predicted"/>
<protein>
    <recommendedName>
        <fullName evidence="2">ubiquitinyl hydrolase 1</fullName>
        <ecNumber evidence="2">3.4.19.12</ecNumber>
    </recommendedName>
</protein>
<keyword evidence="4" id="KW-0833">Ubl conjugation pathway</keyword>
<evidence type="ECO:0000256" key="4">
    <source>
        <dbReference type="ARBA" id="ARBA00022786"/>
    </source>
</evidence>
<sequence>MSAHTDPADARTVGSAIISALGVDADSRAWTFTARSPVPLQDGFLDCGVFVLVFALYALISRQLPSDIDPRLWRRLFKRALGDVLPDETSWLPVLPQNAQPSTLDDFVEWHKKLQVTAHAMTKLRNHAHEMAAVIALVDTQADLHLQKARATRAASEQGVLARKKALELLQTVDQLCADDAAIKASLQRRIDESAMRLRQLGITQSVVFFATPEVHQSILDHNKKENKGHIDSHDVVNWLLEQTCRGIEQLQSLYLSQGLDFCSEAAAKFPNYLMDSQDRAAYLKEIRCVENQTLEGMYQPRQQLGIARILEQPSLATAGFLTELAGYNHTLEMVAECTTSHLALQEVEQEREVAYEVEAIRKV</sequence>
<keyword evidence="5" id="KW-0378">Hydrolase</keyword>
<dbReference type="InterPro" id="IPR051346">
    <property type="entry name" value="OTU_Deubiquitinase"/>
</dbReference>
<comment type="caution">
    <text evidence="7">The sequence shown here is derived from an EMBL/GenBank/DDBJ whole genome shotgun (WGS) entry which is preliminary data.</text>
</comment>
<dbReference type="Proteomes" id="UP001521116">
    <property type="component" value="Unassembled WGS sequence"/>
</dbReference>
<evidence type="ECO:0000313" key="8">
    <source>
        <dbReference type="Proteomes" id="UP001521116"/>
    </source>
</evidence>
<organism evidence="7 8">
    <name type="scientific">Neofusicoccum ribis</name>
    <dbReference type="NCBI Taxonomy" id="45134"/>
    <lineage>
        <taxon>Eukaryota</taxon>
        <taxon>Fungi</taxon>
        <taxon>Dikarya</taxon>
        <taxon>Ascomycota</taxon>
        <taxon>Pezizomycotina</taxon>
        <taxon>Dothideomycetes</taxon>
        <taxon>Dothideomycetes incertae sedis</taxon>
        <taxon>Botryosphaeriales</taxon>
        <taxon>Botryosphaeriaceae</taxon>
        <taxon>Neofusicoccum</taxon>
    </lineage>
</organism>
<keyword evidence="8" id="KW-1185">Reference proteome</keyword>
<name>A0ABR3SCX6_9PEZI</name>
<dbReference type="PANTHER" id="PTHR13367:SF32">
    <property type="entry name" value="DUF6606 DOMAIN-CONTAINING PROTEIN"/>
    <property type="match status" value="1"/>
</dbReference>
<reference evidence="7 8" key="1">
    <citation type="submission" date="2024-02" db="EMBL/GenBank/DDBJ databases">
        <title>De novo assembly and annotation of 12 fungi associated with fruit tree decline syndrome in Ontario, Canada.</title>
        <authorList>
            <person name="Sulman M."/>
            <person name="Ellouze W."/>
            <person name="Ilyukhin E."/>
        </authorList>
    </citation>
    <scope>NUCLEOTIDE SEQUENCE [LARGE SCALE GENOMIC DNA]</scope>
    <source>
        <strain evidence="7 8">M1-105</strain>
    </source>
</reference>
<evidence type="ECO:0000256" key="1">
    <source>
        <dbReference type="ARBA" id="ARBA00000707"/>
    </source>
</evidence>
<keyword evidence="3" id="KW-0645">Protease</keyword>
<dbReference type="PANTHER" id="PTHR13367">
    <property type="entry name" value="UBIQUITIN THIOESTERASE"/>
    <property type="match status" value="1"/>
</dbReference>
<keyword evidence="6" id="KW-0788">Thiol protease</keyword>
<evidence type="ECO:0000256" key="6">
    <source>
        <dbReference type="ARBA" id="ARBA00022807"/>
    </source>
</evidence>
<evidence type="ECO:0000256" key="2">
    <source>
        <dbReference type="ARBA" id="ARBA00012759"/>
    </source>
</evidence>
<comment type="catalytic activity">
    <reaction evidence="1">
        <text>Thiol-dependent hydrolysis of ester, thioester, amide, peptide and isopeptide bonds formed by the C-terminal Gly of ubiquitin (a 76-residue protein attached to proteins as an intracellular targeting signal).</text>
        <dbReference type="EC" id="3.4.19.12"/>
    </reaction>
</comment>
<gene>
    <name evidence="7" type="ORF">SLS56_011484</name>
</gene>
<dbReference type="EMBL" id="JAJVDC020000272">
    <property type="protein sequence ID" value="KAL1616283.1"/>
    <property type="molecule type" value="Genomic_DNA"/>
</dbReference>
<evidence type="ECO:0000256" key="3">
    <source>
        <dbReference type="ARBA" id="ARBA00022670"/>
    </source>
</evidence>
<evidence type="ECO:0000256" key="5">
    <source>
        <dbReference type="ARBA" id="ARBA00022801"/>
    </source>
</evidence>
<dbReference type="EC" id="3.4.19.12" evidence="2"/>
<accession>A0ABR3SCX6</accession>
<evidence type="ECO:0000313" key="7">
    <source>
        <dbReference type="EMBL" id="KAL1616283.1"/>
    </source>
</evidence>